<dbReference type="Gene3D" id="2.10.70.100">
    <property type="match status" value="1"/>
</dbReference>
<evidence type="ECO:0000256" key="4">
    <source>
        <dbReference type="ARBA" id="ARBA00022679"/>
    </source>
</evidence>
<dbReference type="EMBL" id="JAJGMW010000010">
    <property type="protein sequence ID" value="MCC4212869.1"/>
    <property type="molecule type" value="Genomic_DNA"/>
</dbReference>
<evidence type="ECO:0000256" key="1">
    <source>
        <dbReference type="ARBA" id="ARBA00000085"/>
    </source>
</evidence>
<dbReference type="InterPro" id="IPR003594">
    <property type="entry name" value="HATPase_dom"/>
</dbReference>
<evidence type="ECO:0000256" key="3">
    <source>
        <dbReference type="ARBA" id="ARBA00022553"/>
    </source>
</evidence>
<dbReference type="InterPro" id="IPR052162">
    <property type="entry name" value="Sensor_kinase/Photoreceptor"/>
</dbReference>
<name>A0ABS8GSA5_9FLAO</name>
<evidence type="ECO:0000313" key="9">
    <source>
        <dbReference type="Proteomes" id="UP001197770"/>
    </source>
</evidence>
<dbReference type="Gene3D" id="3.30.565.10">
    <property type="entry name" value="Histidine kinase-like ATPase, C-terminal domain"/>
    <property type="match status" value="1"/>
</dbReference>
<dbReference type="SMART" id="SM00086">
    <property type="entry name" value="PAC"/>
    <property type="match status" value="2"/>
</dbReference>
<proteinExistence type="predicted"/>
<dbReference type="Pfam" id="PF13426">
    <property type="entry name" value="PAS_9"/>
    <property type="match status" value="1"/>
</dbReference>
<dbReference type="Proteomes" id="UP001197770">
    <property type="component" value="Unassembled WGS sequence"/>
</dbReference>
<dbReference type="GO" id="GO:0016301">
    <property type="term" value="F:kinase activity"/>
    <property type="evidence" value="ECO:0007669"/>
    <property type="project" value="UniProtKB-KW"/>
</dbReference>
<feature type="domain" description="Histidine kinase" evidence="6">
    <location>
        <begin position="386"/>
        <end position="598"/>
    </location>
</feature>
<dbReference type="SMART" id="SM00091">
    <property type="entry name" value="PAS"/>
    <property type="match status" value="1"/>
</dbReference>
<dbReference type="RefSeq" id="WP_228229940.1">
    <property type="nucleotide sequence ID" value="NZ_JAJGMW010000010.1"/>
</dbReference>
<dbReference type="PROSITE" id="PS50109">
    <property type="entry name" value="HIS_KIN"/>
    <property type="match status" value="1"/>
</dbReference>
<dbReference type="CDD" id="cd00130">
    <property type="entry name" value="PAS"/>
    <property type="match status" value="1"/>
</dbReference>
<dbReference type="InterPro" id="IPR036890">
    <property type="entry name" value="HATPase_C_sf"/>
</dbReference>
<keyword evidence="9" id="KW-1185">Reference proteome</keyword>
<protein>
    <recommendedName>
        <fullName evidence="2">histidine kinase</fullName>
        <ecNumber evidence="2">2.7.13.3</ecNumber>
    </recommendedName>
</protein>
<dbReference type="Gene3D" id="3.30.450.20">
    <property type="entry name" value="PAS domain"/>
    <property type="match status" value="2"/>
</dbReference>
<comment type="catalytic activity">
    <reaction evidence="1">
        <text>ATP + protein L-histidine = ADP + protein N-phospho-L-histidine.</text>
        <dbReference type="EC" id="2.7.13.3"/>
    </reaction>
</comment>
<dbReference type="PANTHER" id="PTHR43304">
    <property type="entry name" value="PHYTOCHROME-LIKE PROTEIN CPH1"/>
    <property type="match status" value="1"/>
</dbReference>
<dbReference type="Pfam" id="PF02518">
    <property type="entry name" value="HATPase_c"/>
    <property type="match status" value="1"/>
</dbReference>
<dbReference type="InterPro" id="IPR001610">
    <property type="entry name" value="PAC"/>
</dbReference>
<keyword evidence="3" id="KW-0597">Phosphoprotein</keyword>
<dbReference type="NCBIfam" id="TIGR00229">
    <property type="entry name" value="sensory_box"/>
    <property type="match status" value="1"/>
</dbReference>
<feature type="domain" description="PAS" evidence="7">
    <location>
        <begin position="241"/>
        <end position="312"/>
    </location>
</feature>
<keyword evidence="5 8" id="KW-0418">Kinase</keyword>
<dbReference type="PROSITE" id="PS50112">
    <property type="entry name" value="PAS"/>
    <property type="match status" value="1"/>
</dbReference>
<dbReference type="SMART" id="SM00387">
    <property type="entry name" value="HATPase_c"/>
    <property type="match status" value="1"/>
</dbReference>
<dbReference type="Pfam" id="PF08447">
    <property type="entry name" value="PAS_3"/>
    <property type="match status" value="1"/>
</dbReference>
<dbReference type="EC" id="2.7.13.3" evidence="2"/>
<dbReference type="InterPro" id="IPR005467">
    <property type="entry name" value="His_kinase_dom"/>
</dbReference>
<dbReference type="PRINTS" id="PR00344">
    <property type="entry name" value="BCTRLSENSOR"/>
</dbReference>
<dbReference type="SUPFAM" id="SSF55874">
    <property type="entry name" value="ATPase domain of HSP90 chaperone/DNA topoisomerase II/histidine kinase"/>
    <property type="match status" value="1"/>
</dbReference>
<evidence type="ECO:0000313" key="8">
    <source>
        <dbReference type="EMBL" id="MCC4212869.1"/>
    </source>
</evidence>
<reference evidence="8 9" key="1">
    <citation type="submission" date="2021-11" db="EMBL/GenBank/DDBJ databases">
        <title>Seasonal and diel survey of microbial diversity of the Tyrrhenian coast.</title>
        <authorList>
            <person name="Gattoni G."/>
            <person name="Corral P."/>
        </authorList>
    </citation>
    <scope>NUCLEOTIDE SEQUENCE [LARGE SCALE GENOMIC DNA]</scope>
    <source>
        <strain evidence="8 9">Mr9</strain>
    </source>
</reference>
<sequence>MAAVKTSQILIEAIREMPGVFAIVDKELALISKSKEWDAGLLSNFSTVTEDMTKLQLKFKTAFEKAIQGENSYFIQNIPQKQVRYKYKFSRIDPEPCLILIQQVLLTRPQDYRKELLLQETNKVAEIGFWEYNSVTGKIYWSEVTRKIHEVPEDFVPNLETGVSFYKEGENRERISRAVQNGVETGEPWNGDYTIITHKGREVHVNARGKAEFENGKCVRLLGTFQDITERTERNIRLKKSEEQFRLAFENSPIGFLIISVDGFHLLRCNRAFQNLIGLGEKELVNKKFTDFFAPEEANRYYLNFLKLIDGKLAEIRGEHFLRNTNGVILTCSVFASVIYDPDAKPKEIIVQIQDVTELRRKSQEIDRFVEVTTEQNTRLINFAHIVSHNLRSHTSNIAMLLNFLKEEKDLDERELQLDMLNQASDMLTETIKHLNEVVSVDIDIKDKEELVLKDFVKNTERSLRGLLVNANFKIYNYVPEDLKVYAVPAYLESVLLNLFSNSIKYRDPRKKSWLQVTAETVNGYTVISVSDNGLGINMERYGDRIFGLYKTFHEHSEARGLGLYMTQSQIQVMGGSIDVKSKVGEGTTFIIKLHEKDKTGMSGR</sequence>
<evidence type="ECO:0000256" key="2">
    <source>
        <dbReference type="ARBA" id="ARBA00012438"/>
    </source>
</evidence>
<gene>
    <name evidence="8" type="ORF">LLW17_09085</name>
</gene>
<evidence type="ECO:0000259" key="6">
    <source>
        <dbReference type="PROSITE" id="PS50109"/>
    </source>
</evidence>
<dbReference type="InterPro" id="IPR004358">
    <property type="entry name" value="Sig_transdc_His_kin-like_C"/>
</dbReference>
<keyword evidence="4" id="KW-0808">Transferase</keyword>
<evidence type="ECO:0000256" key="5">
    <source>
        <dbReference type="ARBA" id="ARBA00022777"/>
    </source>
</evidence>
<comment type="caution">
    <text evidence="8">The sequence shown here is derived from an EMBL/GenBank/DDBJ whole genome shotgun (WGS) entry which is preliminary data.</text>
</comment>
<dbReference type="PANTHER" id="PTHR43304:SF1">
    <property type="entry name" value="PAC DOMAIN-CONTAINING PROTEIN"/>
    <property type="match status" value="1"/>
</dbReference>
<accession>A0ABS8GSA5</accession>
<organism evidence="8 9">
    <name type="scientific">Leeuwenhoekiella parthenopeia</name>
    <dbReference type="NCBI Taxonomy" id="2890320"/>
    <lineage>
        <taxon>Bacteria</taxon>
        <taxon>Pseudomonadati</taxon>
        <taxon>Bacteroidota</taxon>
        <taxon>Flavobacteriia</taxon>
        <taxon>Flavobacteriales</taxon>
        <taxon>Flavobacteriaceae</taxon>
        <taxon>Leeuwenhoekiella</taxon>
    </lineage>
</organism>
<evidence type="ECO:0000259" key="7">
    <source>
        <dbReference type="PROSITE" id="PS50112"/>
    </source>
</evidence>
<dbReference type="InterPro" id="IPR013655">
    <property type="entry name" value="PAS_fold_3"/>
</dbReference>
<dbReference type="InterPro" id="IPR000014">
    <property type="entry name" value="PAS"/>
</dbReference>
<dbReference type="SUPFAM" id="SSF55785">
    <property type="entry name" value="PYP-like sensor domain (PAS domain)"/>
    <property type="match status" value="2"/>
</dbReference>
<dbReference type="InterPro" id="IPR035965">
    <property type="entry name" value="PAS-like_dom_sf"/>
</dbReference>